<dbReference type="AlphaFoldDB" id="A0A316VLE7"/>
<evidence type="ECO:0000313" key="2">
    <source>
        <dbReference type="Proteomes" id="UP000245771"/>
    </source>
</evidence>
<gene>
    <name evidence="1" type="ORF">FA14DRAFT_25943</name>
</gene>
<dbReference type="STRING" id="1280837.A0A316VLE7"/>
<dbReference type="EMBL" id="KZ819602">
    <property type="protein sequence ID" value="PWN38337.1"/>
    <property type="molecule type" value="Genomic_DNA"/>
</dbReference>
<accession>A0A316VLE7</accession>
<dbReference type="InterPro" id="IPR043519">
    <property type="entry name" value="NT_sf"/>
</dbReference>
<evidence type="ECO:0000313" key="1">
    <source>
        <dbReference type="EMBL" id="PWN38337.1"/>
    </source>
</evidence>
<keyword evidence="2" id="KW-1185">Reference proteome</keyword>
<dbReference type="Proteomes" id="UP000245771">
    <property type="component" value="Unassembled WGS sequence"/>
</dbReference>
<name>A0A316VLE7_9BASI</name>
<dbReference type="PANTHER" id="PTHR34822:SF1">
    <property type="entry name" value="GRPB FAMILY PROTEIN"/>
    <property type="match status" value="1"/>
</dbReference>
<organism evidence="1 2">
    <name type="scientific">Meira miltonrushii</name>
    <dbReference type="NCBI Taxonomy" id="1280837"/>
    <lineage>
        <taxon>Eukaryota</taxon>
        <taxon>Fungi</taxon>
        <taxon>Dikarya</taxon>
        <taxon>Basidiomycota</taxon>
        <taxon>Ustilaginomycotina</taxon>
        <taxon>Exobasidiomycetes</taxon>
        <taxon>Exobasidiales</taxon>
        <taxon>Brachybasidiaceae</taxon>
        <taxon>Meira</taxon>
    </lineage>
</organism>
<dbReference type="Gene3D" id="3.30.460.10">
    <property type="entry name" value="Beta Polymerase, domain 2"/>
    <property type="match status" value="1"/>
</dbReference>
<dbReference type="GeneID" id="37023863"/>
<sequence>MRIHLEKYNPGRKEEFKVIKGELSEALHDTPILSIEHVGSTSIEGLYAKPVIDIDIIVEKENVQKAINALVAVGYTDLGEMGIHGRVALRQPGYGKEDHATGEASKIVTGTPLNMRRNTYVIEKDCLALKNHIDTKRILEQDESLRQEYINVKQTLASKQVADIAEYANGKNAVLEKVLRRAGWTTEDLYEMRNGIRPSSSSLEDDVEKKN</sequence>
<reference evidence="1 2" key="1">
    <citation type="journal article" date="2018" name="Mol. Biol. Evol.">
        <title>Broad Genomic Sampling Reveals a Smut Pathogenic Ancestry of the Fungal Clade Ustilaginomycotina.</title>
        <authorList>
            <person name="Kijpornyongpan T."/>
            <person name="Mondo S.J."/>
            <person name="Barry K."/>
            <person name="Sandor L."/>
            <person name="Lee J."/>
            <person name="Lipzen A."/>
            <person name="Pangilinan J."/>
            <person name="LaButti K."/>
            <person name="Hainaut M."/>
            <person name="Henrissat B."/>
            <person name="Grigoriev I.V."/>
            <person name="Spatafora J.W."/>
            <person name="Aime M.C."/>
        </authorList>
    </citation>
    <scope>NUCLEOTIDE SEQUENCE [LARGE SCALE GENOMIC DNA]</scope>
    <source>
        <strain evidence="1 2">MCA 3882</strain>
    </source>
</reference>
<dbReference type="InterPro" id="IPR007344">
    <property type="entry name" value="GrpB/CoaE"/>
</dbReference>
<protein>
    <submittedName>
        <fullName evidence="1">Putative UPF0157 protein YqkA</fullName>
    </submittedName>
</protein>
<dbReference type="Pfam" id="PF04229">
    <property type="entry name" value="GrpB"/>
    <property type="match status" value="1"/>
</dbReference>
<dbReference type="SUPFAM" id="SSF81301">
    <property type="entry name" value="Nucleotidyltransferase"/>
    <property type="match status" value="1"/>
</dbReference>
<dbReference type="OrthoDB" id="630895at2759"/>
<dbReference type="RefSeq" id="XP_025358639.1">
    <property type="nucleotide sequence ID" value="XM_025502082.1"/>
</dbReference>
<proteinExistence type="predicted"/>
<dbReference type="PANTHER" id="PTHR34822">
    <property type="entry name" value="GRPB DOMAIN PROTEIN (AFU_ORTHOLOGUE AFUA_1G01530)"/>
    <property type="match status" value="1"/>
</dbReference>
<dbReference type="InParanoid" id="A0A316VLE7"/>